<organism evidence="1 2">
    <name type="scientific">Clathrus columnatus</name>
    <dbReference type="NCBI Taxonomy" id="1419009"/>
    <lineage>
        <taxon>Eukaryota</taxon>
        <taxon>Fungi</taxon>
        <taxon>Dikarya</taxon>
        <taxon>Basidiomycota</taxon>
        <taxon>Agaricomycotina</taxon>
        <taxon>Agaricomycetes</taxon>
        <taxon>Phallomycetidae</taxon>
        <taxon>Phallales</taxon>
        <taxon>Clathraceae</taxon>
        <taxon>Clathrus</taxon>
    </lineage>
</organism>
<dbReference type="SUPFAM" id="SSF81383">
    <property type="entry name" value="F-box domain"/>
    <property type="match status" value="1"/>
</dbReference>
<comment type="caution">
    <text evidence="1">The sequence shown here is derived from an EMBL/GenBank/DDBJ whole genome shotgun (WGS) entry which is preliminary data.</text>
</comment>
<gene>
    <name evidence="1" type="ORF">Clacol_010431</name>
</gene>
<dbReference type="Gene3D" id="3.80.10.10">
    <property type="entry name" value="Ribonuclease Inhibitor"/>
    <property type="match status" value="1"/>
</dbReference>
<evidence type="ECO:0000313" key="2">
    <source>
        <dbReference type="Proteomes" id="UP001050691"/>
    </source>
</evidence>
<dbReference type="InterPro" id="IPR036047">
    <property type="entry name" value="F-box-like_dom_sf"/>
</dbReference>
<dbReference type="InterPro" id="IPR032675">
    <property type="entry name" value="LRR_dom_sf"/>
</dbReference>
<dbReference type="EMBL" id="BPWL01000013">
    <property type="protein sequence ID" value="GJJ16151.1"/>
    <property type="molecule type" value="Genomic_DNA"/>
</dbReference>
<reference evidence="1" key="1">
    <citation type="submission" date="2021-10" db="EMBL/GenBank/DDBJ databases">
        <title>De novo Genome Assembly of Clathrus columnatus (Basidiomycota, Fungi) Using Illumina and Nanopore Sequence Data.</title>
        <authorList>
            <person name="Ogiso-Tanaka E."/>
            <person name="Itagaki H."/>
            <person name="Hosoya T."/>
            <person name="Hosaka K."/>
        </authorList>
    </citation>
    <scope>NUCLEOTIDE SEQUENCE</scope>
    <source>
        <strain evidence="1">MO-923</strain>
    </source>
</reference>
<accession>A0AAV5ATQ1</accession>
<sequence>MSNVPSTTYDLKSNRGARILQNAQLPINQLPIELFIKIISFAARPTIRGPYPYVIFSSVCHYWRSAILGNAIFWKTLVLSPHGMDPIFVEELIKRSGNAPLNMALNFPDVHAPVLRSFLSVAGRVKSLYLDFYWNPLFHGSYLSDLISSFPLLENIFFHSFFPVDVDVLPTYIQIQVKVMQITIERLGNLAVSGHFRELTWLSLKHEMNSISLLSLLEALHNLPNLQFLRLFWTSSSGGIPEARVLAEDPGSVFVLPKLTVLISNISISHLIHAPTLVYLDITPQVTYPVHSHNNHAYDRLCGFDFSRITHICCGMEGIHGSSPSHVTWSFIDRSHKSHNAYQLLPTKYRDHNGLDWIFDDSPPSVLDYPNEFYLSFGAGDLMEQPPVIIPILIPYIERATNLVEIVLDDIHPSLSKPTEIESLSTALRSATTVRNLIVLSTISLKTLCGLLSDGDLVPNLERLSYTTFSIDIEDQFSYIPDSLHKLKERFGAHTRGLEIELKGFRCIQSQDLVEIEKLGFARQEEIEEDCFSFFISPVSSSFGE</sequence>
<name>A0AAV5ATQ1_9AGAM</name>
<dbReference type="Proteomes" id="UP001050691">
    <property type="component" value="Unassembled WGS sequence"/>
</dbReference>
<protein>
    <recommendedName>
        <fullName evidence="3">F-box domain-containing protein</fullName>
    </recommendedName>
</protein>
<dbReference type="AlphaFoldDB" id="A0AAV5ATQ1"/>
<proteinExistence type="predicted"/>
<evidence type="ECO:0008006" key="3">
    <source>
        <dbReference type="Google" id="ProtNLM"/>
    </source>
</evidence>
<keyword evidence="2" id="KW-1185">Reference proteome</keyword>
<dbReference type="SUPFAM" id="SSF52047">
    <property type="entry name" value="RNI-like"/>
    <property type="match status" value="1"/>
</dbReference>
<evidence type="ECO:0000313" key="1">
    <source>
        <dbReference type="EMBL" id="GJJ16151.1"/>
    </source>
</evidence>